<gene>
    <name evidence="2" type="ORF">B0I27_11316</name>
</gene>
<dbReference type="Gene3D" id="2.120.10.30">
    <property type="entry name" value="TolB, C-terminal domain"/>
    <property type="match status" value="1"/>
</dbReference>
<feature type="domain" description="Glucose/Sorbosone dehydrogenase" evidence="1">
    <location>
        <begin position="114"/>
        <end position="405"/>
    </location>
</feature>
<dbReference type="PANTHER" id="PTHR19328">
    <property type="entry name" value="HEDGEHOG-INTERACTING PROTEIN"/>
    <property type="match status" value="1"/>
</dbReference>
<dbReference type="InterPro" id="IPR011041">
    <property type="entry name" value="Quinoprot_gluc/sorb_DH_b-prop"/>
</dbReference>
<evidence type="ECO:0000259" key="1">
    <source>
        <dbReference type="Pfam" id="PF07995"/>
    </source>
</evidence>
<dbReference type="InterPro" id="IPR011042">
    <property type="entry name" value="6-blade_b-propeller_TolB-like"/>
</dbReference>
<comment type="caution">
    <text evidence="2">The sequence shown here is derived from an EMBL/GenBank/DDBJ whole genome shotgun (WGS) entry which is preliminary data.</text>
</comment>
<name>A0A2T0TT11_9SPHI</name>
<keyword evidence="3" id="KW-1185">Reference proteome</keyword>
<proteinExistence type="predicted"/>
<evidence type="ECO:0000313" key="3">
    <source>
        <dbReference type="Proteomes" id="UP000238034"/>
    </source>
</evidence>
<dbReference type="SUPFAM" id="SSF50952">
    <property type="entry name" value="Soluble quinoprotein glucose dehydrogenase"/>
    <property type="match status" value="1"/>
</dbReference>
<sequence>MQPVVSCSGVATLNSLDAVKSREFKTRNISSCYLSITAVYQILQRPCPNNRISLPLLCGSYRYDVWRCPSINTMKNRLLYLSSVLSAQLLSAEAQTELPLQDAAFEIRVVADKLSDPWELTNGPDNHLWVTESKGYRVLRIDPASGKKQVLADLNKERKFPRFDKVAKKDGGIPWPQGGLMGMALHPSLLTGKPFVYLAYIYDYKGNPGNVNGGQSGGGHKFLQRIVRYTYDPQKAKLIQPVILCDTIPASNDHNGGRLLIAPVNDKHYLFLSIGDMGAGQFSNGARQNKAQNQYSYEGKVLRFNLEADEDDLKENQWIPNDNPFNASGQNAVWSTGHRNPQGLTYAEINGVERIYAVEHGPYSDDEVNLIEKGSNYGHPLVVGYDDGNYNGLAASVSDKEDYPGVWNTSYPLIKDEKANARQIGAPYRNPVTSFYPTGNKLLTELYQNIKKGGERQEWQSFAPSSVEVYQSEAIPGWKNSLLIPTLKGSRLIRVKLDNNGKVANSNVYEYVRGQVRYRDVAVSNDGLKLYLAVDSSAVSSGPSKADPMQVSYRGCILELTYKSETAHSYNGTKENPASYPPSLETLLSFERKNM</sequence>
<dbReference type="AlphaFoldDB" id="A0A2T0TT11"/>
<evidence type="ECO:0000313" key="2">
    <source>
        <dbReference type="EMBL" id="PRY48834.1"/>
    </source>
</evidence>
<accession>A0A2T0TT11</accession>
<protein>
    <submittedName>
        <fullName evidence="2">PQQ-dependent dehydrogenase (S-GDH family)</fullName>
    </submittedName>
</protein>
<dbReference type="InterPro" id="IPR012938">
    <property type="entry name" value="Glc/Sorbosone_DH"/>
</dbReference>
<dbReference type="Pfam" id="PF07995">
    <property type="entry name" value="GSDH"/>
    <property type="match status" value="2"/>
</dbReference>
<dbReference type="Proteomes" id="UP000238034">
    <property type="component" value="Unassembled WGS sequence"/>
</dbReference>
<feature type="domain" description="Glucose/Sorbosone dehydrogenase" evidence="1">
    <location>
        <begin position="460"/>
        <end position="536"/>
    </location>
</feature>
<organism evidence="2 3">
    <name type="scientific">Arcticibacter pallidicorallinus</name>
    <dbReference type="NCBI Taxonomy" id="1259464"/>
    <lineage>
        <taxon>Bacteria</taxon>
        <taxon>Pseudomonadati</taxon>
        <taxon>Bacteroidota</taxon>
        <taxon>Sphingobacteriia</taxon>
        <taxon>Sphingobacteriales</taxon>
        <taxon>Sphingobacteriaceae</taxon>
        <taxon>Arcticibacter</taxon>
    </lineage>
</organism>
<dbReference type="PANTHER" id="PTHR19328:SF13">
    <property type="entry name" value="HIPL1 PROTEIN"/>
    <property type="match status" value="1"/>
</dbReference>
<dbReference type="EMBL" id="PVTH01000013">
    <property type="protein sequence ID" value="PRY48834.1"/>
    <property type="molecule type" value="Genomic_DNA"/>
</dbReference>
<dbReference type="OrthoDB" id="9770043at2"/>
<reference evidence="2 3" key="1">
    <citation type="submission" date="2018-03" db="EMBL/GenBank/DDBJ databases">
        <title>Genomic Encyclopedia of Type Strains, Phase III (KMG-III): the genomes of soil and plant-associated and newly described type strains.</title>
        <authorList>
            <person name="Whitman W."/>
        </authorList>
    </citation>
    <scope>NUCLEOTIDE SEQUENCE [LARGE SCALE GENOMIC DNA]</scope>
    <source>
        <strain evidence="2 3">CGMCC 1.9313</strain>
    </source>
</reference>